<keyword evidence="2" id="KW-0807">Transducer</keyword>
<accession>A0A9Q2XIA0</accession>
<dbReference type="InterPro" id="IPR050903">
    <property type="entry name" value="Bact_Chemotaxis_MeTrfase"/>
</dbReference>
<proteinExistence type="predicted"/>
<dbReference type="InterPro" id="IPR001610">
    <property type="entry name" value="PAC"/>
</dbReference>
<dbReference type="PANTHER" id="PTHR24422">
    <property type="entry name" value="CHEMOTAXIS PROTEIN METHYLTRANSFERASE"/>
    <property type="match status" value="1"/>
</dbReference>
<dbReference type="GO" id="GO:0006935">
    <property type="term" value="P:chemotaxis"/>
    <property type="evidence" value="ECO:0007669"/>
    <property type="project" value="UniProtKB-ARBA"/>
</dbReference>
<evidence type="ECO:0000259" key="4">
    <source>
        <dbReference type="PROSITE" id="PS50111"/>
    </source>
</evidence>
<dbReference type="EMBL" id="JAHTBI010000016">
    <property type="protein sequence ID" value="MBV6286677.1"/>
    <property type="molecule type" value="Genomic_DNA"/>
</dbReference>
<organism evidence="6 7">
    <name type="scientific">Pseudomonas aegrilactucae</name>
    <dbReference type="NCBI Taxonomy" id="2854028"/>
    <lineage>
        <taxon>Bacteria</taxon>
        <taxon>Pseudomonadati</taxon>
        <taxon>Pseudomonadota</taxon>
        <taxon>Gammaproteobacteria</taxon>
        <taxon>Pseudomonadales</taxon>
        <taxon>Pseudomonadaceae</taxon>
        <taxon>Pseudomonas</taxon>
    </lineage>
</organism>
<keyword evidence="1" id="KW-0418">Kinase</keyword>
<dbReference type="Pfam" id="PF08448">
    <property type="entry name" value="PAS_4"/>
    <property type="match status" value="1"/>
</dbReference>
<reference evidence="6" key="2">
    <citation type="journal article" date="2023" name="Plant Pathol.">
        <title>Dismantling and reorganizing Pseudomonas marginalis sensu#lato.</title>
        <authorList>
            <person name="Sawada H."/>
            <person name="Fujikawa T."/>
            <person name="Satou M."/>
        </authorList>
    </citation>
    <scope>NUCLEOTIDE SEQUENCE</scope>
    <source>
        <strain evidence="6">MAFF 301350</strain>
    </source>
</reference>
<dbReference type="GO" id="GO:0007165">
    <property type="term" value="P:signal transduction"/>
    <property type="evidence" value="ECO:0007669"/>
    <property type="project" value="UniProtKB-KW"/>
</dbReference>
<dbReference type="SMART" id="SM00283">
    <property type="entry name" value="MA"/>
    <property type="match status" value="1"/>
</dbReference>
<evidence type="ECO:0000313" key="7">
    <source>
        <dbReference type="Proteomes" id="UP001106592"/>
    </source>
</evidence>
<dbReference type="SMART" id="SM00086">
    <property type="entry name" value="PAC"/>
    <property type="match status" value="2"/>
</dbReference>
<evidence type="ECO:0000313" key="6">
    <source>
        <dbReference type="EMBL" id="MBV6286677.1"/>
    </source>
</evidence>
<dbReference type="Proteomes" id="UP001106592">
    <property type="component" value="Unassembled WGS sequence"/>
</dbReference>
<evidence type="ECO:0000256" key="3">
    <source>
        <dbReference type="SAM" id="SignalP"/>
    </source>
</evidence>
<evidence type="ECO:0000256" key="2">
    <source>
        <dbReference type="PROSITE-ProRule" id="PRU00284"/>
    </source>
</evidence>
<feature type="signal peptide" evidence="3">
    <location>
        <begin position="1"/>
        <end position="23"/>
    </location>
</feature>
<dbReference type="InterPro" id="IPR000014">
    <property type="entry name" value="PAS"/>
</dbReference>
<dbReference type="PANTHER" id="PTHR24422:SF10">
    <property type="entry name" value="CHEMOTAXIS PROTEIN METHYLTRANSFERASE 2"/>
    <property type="match status" value="1"/>
</dbReference>
<dbReference type="GO" id="GO:0016301">
    <property type="term" value="F:kinase activity"/>
    <property type="evidence" value="ECO:0007669"/>
    <property type="project" value="UniProtKB-KW"/>
</dbReference>
<feature type="domain" description="PAC" evidence="5">
    <location>
        <begin position="217"/>
        <end position="269"/>
    </location>
</feature>
<dbReference type="InterPro" id="IPR000700">
    <property type="entry name" value="PAS-assoc_C"/>
</dbReference>
<sequence length="439" mass="47786">MFKRRQKTLLAQLSTLGVSLADAQAKLAAINHCMAMIEFDQHGIILDANPHLCSAFGYSLEQLRGQHHRLLCPPDHAHSEGYRQFWIDLGRGIPNSGTFLRIASNGHEVWLQASYVPVIDPDTQVRRVITIATDITARVNKEHAIEGLVNALSRSMAVIEFSLDGTVITANENFLNTLHYSLSDIVGQHHSLFCLPSETRSAAYKAFWASLNRGEYHSRRFERVDRHGRLVYLEASYNPIFDAHGRLCKVVKFASDISAQVSAMRSAAESAHATSVQNDACAREGSQVVQQAVQIIETISTDLNEAALNLNAVSEQSDVIAAIVQTIRAIADQTNLLALNAAIEAARAGEQGRGFAVVADEVRSLAARTSQATLQITDVVSTNQALAQGAVTSMQSSLSRTQHGVALATQAGEMIVEIQQGSQHMIEAIGQFNATLQLN</sequence>
<gene>
    <name evidence="6" type="ORF">KUO17_06445</name>
</gene>
<protein>
    <submittedName>
        <fullName evidence="6">PAS domain S-box protein</fullName>
    </submittedName>
</protein>
<dbReference type="InterPro" id="IPR013655">
    <property type="entry name" value="PAS_fold_3"/>
</dbReference>
<dbReference type="Pfam" id="PF08447">
    <property type="entry name" value="PAS_3"/>
    <property type="match status" value="1"/>
</dbReference>
<feature type="domain" description="Methyl-accepting transducer" evidence="4">
    <location>
        <begin position="255"/>
        <end position="439"/>
    </location>
</feature>
<feature type="domain" description="PAC" evidence="5">
    <location>
        <begin position="95"/>
        <end position="147"/>
    </location>
</feature>
<reference evidence="6" key="1">
    <citation type="journal article" date="2022" name="Int. J. Syst. Evol. Microbiol.">
        <title>Pseudomonas aegrilactucae sp. nov. and Pseudomonas morbosilactucae sp. nov., pathogens causing bacterial rot of lettuce in Japan.</title>
        <authorList>
            <person name="Sawada H."/>
            <person name="Fujikawa T."/>
            <person name="Satou M."/>
        </authorList>
    </citation>
    <scope>NUCLEOTIDE SEQUENCE</scope>
    <source>
        <strain evidence="6">MAFF 301350</strain>
    </source>
</reference>
<dbReference type="CDD" id="cd00130">
    <property type="entry name" value="PAS"/>
    <property type="match status" value="2"/>
</dbReference>
<dbReference type="GO" id="GO:0016020">
    <property type="term" value="C:membrane"/>
    <property type="evidence" value="ECO:0007669"/>
    <property type="project" value="InterPro"/>
</dbReference>
<keyword evidence="7" id="KW-1185">Reference proteome</keyword>
<name>A0A9Q2XIA0_9PSED</name>
<keyword evidence="3" id="KW-0732">Signal</keyword>
<feature type="chain" id="PRO_5040277306" evidence="3">
    <location>
        <begin position="24"/>
        <end position="439"/>
    </location>
</feature>
<dbReference type="InterPro" id="IPR013656">
    <property type="entry name" value="PAS_4"/>
</dbReference>
<dbReference type="InterPro" id="IPR004089">
    <property type="entry name" value="MCPsignal_dom"/>
</dbReference>
<dbReference type="PROSITE" id="PS50113">
    <property type="entry name" value="PAC"/>
    <property type="match status" value="2"/>
</dbReference>
<evidence type="ECO:0000256" key="1">
    <source>
        <dbReference type="ARBA" id="ARBA00022777"/>
    </source>
</evidence>
<dbReference type="SMART" id="SM00091">
    <property type="entry name" value="PAS"/>
    <property type="match status" value="2"/>
</dbReference>
<evidence type="ECO:0000259" key="5">
    <source>
        <dbReference type="PROSITE" id="PS50113"/>
    </source>
</evidence>
<dbReference type="Pfam" id="PF00015">
    <property type="entry name" value="MCPsignal"/>
    <property type="match status" value="1"/>
</dbReference>
<dbReference type="AlphaFoldDB" id="A0A9Q2XIA0"/>
<dbReference type="NCBIfam" id="TIGR00229">
    <property type="entry name" value="sensory_box"/>
    <property type="match status" value="2"/>
</dbReference>
<keyword evidence="1" id="KW-0808">Transferase</keyword>
<comment type="caution">
    <text evidence="6">The sequence shown here is derived from an EMBL/GenBank/DDBJ whole genome shotgun (WGS) entry which is preliminary data.</text>
</comment>
<dbReference type="PROSITE" id="PS50111">
    <property type="entry name" value="CHEMOTAXIS_TRANSDUC_2"/>
    <property type="match status" value="1"/>
</dbReference>